<keyword evidence="9" id="KW-1185">Reference proteome</keyword>
<reference evidence="8 9" key="1">
    <citation type="submission" date="2017-06" db="EMBL/GenBank/DDBJ databases">
        <authorList>
            <person name="Kim H.J."/>
            <person name="Triplett B.A."/>
        </authorList>
    </citation>
    <scope>NUCLEOTIDE SEQUENCE [LARGE SCALE GENOMIC DNA]</scope>
    <source>
        <strain evidence="8">FRACA_ARgP5</strain>
    </source>
</reference>
<sequence>MHFALTDDQREIKQTARALLAERCSAARVAEHADGRGHDSQLWDELVGLGWPALGVPEEHGGLGLGVVEAMCLADELGGALASVPYLGTAAAALLIRGAGSADQKRAWLPRLANGEVLGTFGMARDGQGELVPEGTRADLIVLVEKGRAKLLTPATAKVEPVDTIDRTRRYAKVTGEGESLPDDAALPAARVSVLVAAEMVGLCQRTLDMTVAYVKDRRQFERPVGAFQAVAHRCADMLVDVEAARSLVYGAAWAADVAPGTLARSAALAMAYVGDAARRVTSSAVQAHGGIGFTWESGLHWWLRRAQLDAVLVGAPGHHRQRVADAFTGDVS</sequence>
<accession>A0A2I2KI03</accession>
<protein>
    <submittedName>
        <fullName evidence="8">Acyl-CoA dehydrogenase domain protein</fullName>
    </submittedName>
</protein>
<dbReference type="GO" id="GO:0003995">
    <property type="term" value="F:acyl-CoA dehydrogenase activity"/>
    <property type="evidence" value="ECO:0007669"/>
    <property type="project" value="TreeGrafter"/>
</dbReference>
<dbReference type="Proteomes" id="UP000234331">
    <property type="component" value="Unassembled WGS sequence"/>
</dbReference>
<evidence type="ECO:0000313" key="8">
    <source>
        <dbReference type="EMBL" id="SNQ45298.1"/>
    </source>
</evidence>
<evidence type="ECO:0000256" key="2">
    <source>
        <dbReference type="ARBA" id="ARBA00009347"/>
    </source>
</evidence>
<dbReference type="GO" id="GO:0050660">
    <property type="term" value="F:flavin adenine dinucleotide binding"/>
    <property type="evidence" value="ECO:0007669"/>
    <property type="project" value="InterPro"/>
</dbReference>
<keyword evidence="5" id="KW-0560">Oxidoreductase</keyword>
<keyword evidence="3" id="KW-0285">Flavoprotein</keyword>
<dbReference type="InterPro" id="IPR036250">
    <property type="entry name" value="AcylCo_DH-like_C"/>
</dbReference>
<dbReference type="SUPFAM" id="SSF56645">
    <property type="entry name" value="Acyl-CoA dehydrogenase NM domain-like"/>
    <property type="match status" value="1"/>
</dbReference>
<dbReference type="PANTHER" id="PTHR43884:SF20">
    <property type="entry name" value="ACYL-COA DEHYDROGENASE FADE28"/>
    <property type="match status" value="1"/>
</dbReference>
<dbReference type="InterPro" id="IPR037069">
    <property type="entry name" value="AcylCoA_DH/ox_N_sf"/>
</dbReference>
<dbReference type="InterPro" id="IPR013786">
    <property type="entry name" value="AcylCoA_DH/ox_N"/>
</dbReference>
<dbReference type="PANTHER" id="PTHR43884">
    <property type="entry name" value="ACYL-COA DEHYDROGENASE"/>
    <property type="match status" value="1"/>
</dbReference>
<dbReference type="SUPFAM" id="SSF47203">
    <property type="entry name" value="Acyl-CoA dehydrogenase C-terminal domain-like"/>
    <property type="match status" value="1"/>
</dbReference>
<name>A0A2I2KI03_9ACTN</name>
<dbReference type="RefSeq" id="WP_101829501.1">
    <property type="nucleotide sequence ID" value="NZ_FZMO01000001.1"/>
</dbReference>
<comment type="similarity">
    <text evidence="2">Belongs to the acyl-CoA dehydrogenase family.</text>
</comment>
<dbReference type="OrthoDB" id="8677713at2"/>
<dbReference type="Pfam" id="PF00441">
    <property type="entry name" value="Acyl-CoA_dh_1"/>
    <property type="match status" value="1"/>
</dbReference>
<keyword evidence="4" id="KW-0274">FAD</keyword>
<evidence type="ECO:0000259" key="6">
    <source>
        <dbReference type="Pfam" id="PF00441"/>
    </source>
</evidence>
<evidence type="ECO:0000256" key="5">
    <source>
        <dbReference type="ARBA" id="ARBA00023002"/>
    </source>
</evidence>
<feature type="domain" description="Acyl-CoA dehydrogenase/oxidase C-terminal" evidence="6">
    <location>
        <begin position="194"/>
        <end position="327"/>
    </location>
</feature>
<dbReference type="AlphaFoldDB" id="A0A2I2KI03"/>
<dbReference type="Gene3D" id="1.10.540.10">
    <property type="entry name" value="Acyl-CoA dehydrogenase/oxidase, N-terminal domain"/>
    <property type="match status" value="1"/>
</dbReference>
<evidence type="ECO:0000313" key="9">
    <source>
        <dbReference type="Proteomes" id="UP000234331"/>
    </source>
</evidence>
<comment type="cofactor">
    <cofactor evidence="1">
        <name>FAD</name>
        <dbReference type="ChEBI" id="CHEBI:57692"/>
    </cofactor>
</comment>
<dbReference type="Pfam" id="PF02771">
    <property type="entry name" value="Acyl-CoA_dh_N"/>
    <property type="match status" value="1"/>
</dbReference>
<organism evidence="8 9">
    <name type="scientific">Frankia canadensis</name>
    <dbReference type="NCBI Taxonomy" id="1836972"/>
    <lineage>
        <taxon>Bacteria</taxon>
        <taxon>Bacillati</taxon>
        <taxon>Actinomycetota</taxon>
        <taxon>Actinomycetes</taxon>
        <taxon>Frankiales</taxon>
        <taxon>Frankiaceae</taxon>
        <taxon>Frankia</taxon>
    </lineage>
</organism>
<dbReference type="InterPro" id="IPR009100">
    <property type="entry name" value="AcylCoA_DH/oxidase_NM_dom_sf"/>
</dbReference>
<dbReference type="InterPro" id="IPR009075">
    <property type="entry name" value="AcylCo_DH/oxidase_C"/>
</dbReference>
<evidence type="ECO:0000259" key="7">
    <source>
        <dbReference type="Pfam" id="PF02771"/>
    </source>
</evidence>
<feature type="domain" description="Acyl-CoA dehydrogenase/oxidase N-terminal" evidence="7">
    <location>
        <begin position="6"/>
        <end position="116"/>
    </location>
</feature>
<evidence type="ECO:0000256" key="4">
    <source>
        <dbReference type="ARBA" id="ARBA00022827"/>
    </source>
</evidence>
<dbReference type="Gene3D" id="1.20.140.10">
    <property type="entry name" value="Butyryl-CoA Dehydrogenase, subunit A, domain 3"/>
    <property type="match status" value="1"/>
</dbReference>
<dbReference type="EMBL" id="FZMO01000001">
    <property type="protein sequence ID" value="SNQ45298.1"/>
    <property type="molecule type" value="Genomic_DNA"/>
</dbReference>
<proteinExistence type="inferred from homology"/>
<evidence type="ECO:0000256" key="1">
    <source>
        <dbReference type="ARBA" id="ARBA00001974"/>
    </source>
</evidence>
<evidence type="ECO:0000256" key="3">
    <source>
        <dbReference type="ARBA" id="ARBA00022630"/>
    </source>
</evidence>
<gene>
    <name evidence="8" type="ORF">FRACA_10057</name>
</gene>